<dbReference type="GO" id="GO:0030151">
    <property type="term" value="F:molybdenum ion binding"/>
    <property type="evidence" value="ECO:0007669"/>
    <property type="project" value="InterPro"/>
</dbReference>
<evidence type="ECO:0000313" key="2">
    <source>
        <dbReference type="EMBL" id="NDP48654.1"/>
    </source>
</evidence>
<name>A0A7C9KAR4_9PROT</name>
<dbReference type="InterPro" id="IPR011037">
    <property type="entry name" value="Pyrv_Knase-like_insert_dom_sf"/>
</dbReference>
<dbReference type="SUPFAM" id="SSF50800">
    <property type="entry name" value="PK beta-barrel domain-like"/>
    <property type="match status" value="1"/>
</dbReference>
<feature type="domain" description="MOSC" evidence="1">
    <location>
        <begin position="33"/>
        <end position="173"/>
    </location>
</feature>
<sequence>METPDLRELSRQFPRNGKIDAIFLRPQRRGEVQPVEQALAIAACGLEGDHYATSSRNRVEGGSRQITLIQAEHLPLLAAWMGQPRIDAAGLRRNLVVSGLNLLAAHALFRDQSLVLRLGAEVMLEVTGHCAPCSRMEAVLGPGGYNAMRGHGGVNARILVGGLIRLNDVLRCERGLA</sequence>
<evidence type="ECO:0000313" key="3">
    <source>
        <dbReference type="Proteomes" id="UP000483432"/>
    </source>
</evidence>
<gene>
    <name evidence="2" type="ORF">GZ085_09755</name>
</gene>
<reference evidence="2 3" key="1">
    <citation type="submission" date="2019-09" db="EMBL/GenBank/DDBJ databases">
        <title>H2 Metabolism Revealed by Metagenomic Analysis in Subglacial Sediment of East Antarctica.</title>
        <authorList>
            <person name="Yang Z."/>
            <person name="Zhang Y."/>
            <person name="Lv Y."/>
            <person name="Yan W."/>
            <person name="Xiao X."/>
            <person name="Sun B."/>
            <person name="Ma H."/>
        </authorList>
    </citation>
    <scope>NUCLEOTIDE SEQUENCE [LARGE SCALE GENOMIC DNA]</scope>
    <source>
        <strain evidence="2">Bin2_2</strain>
    </source>
</reference>
<dbReference type="Gene3D" id="2.40.33.20">
    <property type="entry name" value="PK beta-barrel domain-like"/>
    <property type="match status" value="1"/>
</dbReference>
<comment type="caution">
    <text evidence="2">The sequence shown here is derived from an EMBL/GenBank/DDBJ whole genome shotgun (WGS) entry which is preliminary data.</text>
</comment>
<dbReference type="PROSITE" id="PS51340">
    <property type="entry name" value="MOSC"/>
    <property type="match status" value="1"/>
</dbReference>
<protein>
    <submittedName>
        <fullName evidence="2">MOSC domain-containing protein</fullName>
    </submittedName>
</protein>
<dbReference type="Pfam" id="PF03473">
    <property type="entry name" value="MOSC"/>
    <property type="match status" value="1"/>
</dbReference>
<dbReference type="Proteomes" id="UP000483432">
    <property type="component" value="Unassembled WGS sequence"/>
</dbReference>
<dbReference type="InterPro" id="IPR005302">
    <property type="entry name" value="MoCF_Sase_C"/>
</dbReference>
<organism evidence="2 3">
    <name type="scientific">Sulfuriferula multivorans</name>
    <dbReference type="NCBI Taxonomy" id="1559896"/>
    <lineage>
        <taxon>Bacteria</taxon>
        <taxon>Pseudomonadati</taxon>
        <taxon>Pseudomonadota</taxon>
        <taxon>Betaproteobacteria</taxon>
        <taxon>Nitrosomonadales</taxon>
        <taxon>Sulfuricellaceae</taxon>
        <taxon>Sulfuriferula</taxon>
    </lineage>
</organism>
<dbReference type="PANTHER" id="PTHR36930:SF1">
    <property type="entry name" value="MOSC DOMAIN-CONTAINING PROTEIN"/>
    <property type="match status" value="1"/>
</dbReference>
<dbReference type="EMBL" id="JAAFGW010000142">
    <property type="protein sequence ID" value="NDP48654.1"/>
    <property type="molecule type" value="Genomic_DNA"/>
</dbReference>
<dbReference type="GO" id="GO:0030170">
    <property type="term" value="F:pyridoxal phosphate binding"/>
    <property type="evidence" value="ECO:0007669"/>
    <property type="project" value="InterPro"/>
</dbReference>
<dbReference type="InterPro" id="IPR052716">
    <property type="entry name" value="MOSC_domain"/>
</dbReference>
<accession>A0A7C9KAR4</accession>
<proteinExistence type="predicted"/>
<dbReference type="AlphaFoldDB" id="A0A7C9KAR4"/>
<dbReference type="PANTHER" id="PTHR36930">
    <property type="entry name" value="METAL-SULFUR CLUSTER BIOSYNTHESIS PROTEINS YUAD-RELATED"/>
    <property type="match status" value="1"/>
</dbReference>
<evidence type="ECO:0000259" key="1">
    <source>
        <dbReference type="PROSITE" id="PS51340"/>
    </source>
</evidence>
<dbReference type="GO" id="GO:0003824">
    <property type="term" value="F:catalytic activity"/>
    <property type="evidence" value="ECO:0007669"/>
    <property type="project" value="InterPro"/>
</dbReference>